<feature type="region of interest" description="Disordered" evidence="1">
    <location>
        <begin position="107"/>
        <end position="182"/>
    </location>
</feature>
<protein>
    <submittedName>
        <fullName evidence="2">Uncharacterized protein</fullName>
    </submittedName>
</protein>
<accession>A0ABQ8E5P5</accession>
<dbReference type="EMBL" id="JAGKQM010000003">
    <property type="protein sequence ID" value="KAH0936203.1"/>
    <property type="molecule type" value="Genomic_DNA"/>
</dbReference>
<feature type="compositionally biased region" description="Basic residues" evidence="1">
    <location>
        <begin position="354"/>
        <end position="369"/>
    </location>
</feature>
<feature type="compositionally biased region" description="Polar residues" evidence="1">
    <location>
        <begin position="316"/>
        <end position="329"/>
    </location>
</feature>
<feature type="compositionally biased region" description="Basic residues" evidence="1">
    <location>
        <begin position="306"/>
        <end position="315"/>
    </location>
</feature>
<name>A0ABQ8E5P5_BRANA</name>
<organism evidence="2 3">
    <name type="scientific">Brassica napus</name>
    <name type="common">Rape</name>
    <dbReference type="NCBI Taxonomy" id="3708"/>
    <lineage>
        <taxon>Eukaryota</taxon>
        <taxon>Viridiplantae</taxon>
        <taxon>Streptophyta</taxon>
        <taxon>Embryophyta</taxon>
        <taxon>Tracheophyta</taxon>
        <taxon>Spermatophyta</taxon>
        <taxon>Magnoliopsida</taxon>
        <taxon>eudicotyledons</taxon>
        <taxon>Gunneridae</taxon>
        <taxon>Pentapetalae</taxon>
        <taxon>rosids</taxon>
        <taxon>malvids</taxon>
        <taxon>Brassicales</taxon>
        <taxon>Brassicaceae</taxon>
        <taxon>Brassiceae</taxon>
        <taxon>Brassica</taxon>
    </lineage>
</organism>
<gene>
    <name evidence="2" type="ORF">HID58_013320</name>
</gene>
<evidence type="ECO:0000313" key="2">
    <source>
        <dbReference type="EMBL" id="KAH0936203.1"/>
    </source>
</evidence>
<sequence length="408" mass="46145">MDEEEMLKLNIHFGGTMKKEADDYIYRNESGFKNVVWKMSEISWKKFQYFNKAEGIVTELRLIWYKETSEEMKNINYVFEDVNGDISELCSSARIASAIDVFLENEDESGYVAEGEEGDETDIDERSEDDGDESDDDKPPKEDDDPEESEDEADTTKNKGDDLKEMQTRDGDLNEKQDHGADLKETQARADDLKEMQAHGDDLQNKGVRNLVNDGDEVILDAGNGGDDNRFQSLFEEGTRRSPKLNEKFCSTIRSRTTLYEVNEFDVGYTVDLATHQCACRRWDLTEGPKNRRGRPRKHPAEIHPKRQPKPRKNKSGPSVGSSSQPLQTAQSSYAFPAASSAPQQSVPSNQPAKHVKKASRGRPLKIRKIGNIPSGSGTLWSPFTDRPFEVFGNRVYDRSITDSQPPE</sequence>
<evidence type="ECO:0000313" key="3">
    <source>
        <dbReference type="Proteomes" id="UP000824890"/>
    </source>
</evidence>
<feature type="compositionally biased region" description="Low complexity" evidence="1">
    <location>
        <begin position="330"/>
        <end position="353"/>
    </location>
</feature>
<keyword evidence="3" id="KW-1185">Reference proteome</keyword>
<dbReference type="Proteomes" id="UP000824890">
    <property type="component" value="Unassembled WGS sequence"/>
</dbReference>
<evidence type="ECO:0000256" key="1">
    <source>
        <dbReference type="SAM" id="MobiDB-lite"/>
    </source>
</evidence>
<reference evidence="2 3" key="1">
    <citation type="submission" date="2021-05" db="EMBL/GenBank/DDBJ databases">
        <title>Genome Assembly of Synthetic Allotetraploid Brassica napus Reveals Homoeologous Exchanges between Subgenomes.</title>
        <authorList>
            <person name="Davis J.T."/>
        </authorList>
    </citation>
    <scope>NUCLEOTIDE SEQUENCE [LARGE SCALE GENOMIC DNA]</scope>
    <source>
        <strain evidence="3">cv. Da-Ae</strain>
        <tissue evidence="2">Seedling</tissue>
    </source>
</reference>
<feature type="region of interest" description="Disordered" evidence="1">
    <location>
        <begin position="286"/>
        <end position="384"/>
    </location>
</feature>
<feature type="compositionally biased region" description="Acidic residues" evidence="1">
    <location>
        <begin position="107"/>
        <end position="153"/>
    </location>
</feature>
<proteinExistence type="predicted"/>
<feature type="compositionally biased region" description="Basic and acidic residues" evidence="1">
    <location>
        <begin position="154"/>
        <end position="182"/>
    </location>
</feature>
<comment type="caution">
    <text evidence="2">The sequence shown here is derived from an EMBL/GenBank/DDBJ whole genome shotgun (WGS) entry which is preliminary data.</text>
</comment>